<dbReference type="EMBL" id="FKDD01000063">
    <property type="protein sequence ID" value="SAD64125.1"/>
    <property type="molecule type" value="Genomic_DNA"/>
</dbReference>
<sequence length="187" mass="20701">MAQTTQLFATTGDLNLNVVAGEDGPGLPDAATARRFREVHQQAGVKLQLRLYCLQHRIGLVDGVHNDDRVMLERQHNAPDDKKLTHDGGFGFTTRSRYRIVLASRSLDDFRQTLIEIVMQLTAGGMADIVRKIMLHKVFKPRYRVSDEATTRSDSCSGGVKAHIFGFNGATKTGGQLRQFGKEVFAG</sequence>
<dbReference type="Proteomes" id="UP000077278">
    <property type="component" value="Unassembled WGS sequence"/>
</dbReference>
<proteinExistence type="predicted"/>
<dbReference type="AlphaFoldDB" id="A0ABD7KS43"/>
<name>A0ABD7KS43_9ENTR</name>
<protein>
    <submittedName>
        <fullName evidence="1">Uncharacterized protein</fullName>
    </submittedName>
</protein>
<evidence type="ECO:0000313" key="1">
    <source>
        <dbReference type="EMBL" id="SAD64125.1"/>
    </source>
</evidence>
<gene>
    <name evidence="1" type="ORF">SAMEA2273136_05141</name>
</gene>
<reference evidence="1 2" key="1">
    <citation type="submission" date="2016-03" db="EMBL/GenBank/DDBJ databases">
        <authorList>
            <consortium name="Pathogen Informatics"/>
        </authorList>
    </citation>
    <scope>NUCLEOTIDE SEQUENCE [LARGE SCALE GENOMIC DNA]</scope>
    <source>
        <strain evidence="2">e264</strain>
    </source>
</reference>
<organism evidence="1 2">
    <name type="scientific">Enterobacter roggenkampii</name>
    <dbReference type="NCBI Taxonomy" id="1812935"/>
    <lineage>
        <taxon>Bacteria</taxon>
        <taxon>Pseudomonadati</taxon>
        <taxon>Pseudomonadota</taxon>
        <taxon>Gammaproteobacteria</taxon>
        <taxon>Enterobacterales</taxon>
        <taxon>Enterobacteriaceae</taxon>
        <taxon>Enterobacter</taxon>
        <taxon>Enterobacter cloacae complex</taxon>
    </lineage>
</organism>
<evidence type="ECO:0000313" key="2">
    <source>
        <dbReference type="Proteomes" id="UP000077278"/>
    </source>
</evidence>
<accession>A0ABD7KS43</accession>
<comment type="caution">
    <text evidence="1">The sequence shown here is derived from an EMBL/GenBank/DDBJ whole genome shotgun (WGS) entry which is preliminary data.</text>
</comment>